<protein>
    <submittedName>
        <fullName evidence="1">Uncharacterized protein</fullName>
    </submittedName>
</protein>
<comment type="caution">
    <text evidence="1">The sequence shown here is derived from an EMBL/GenBank/DDBJ whole genome shotgun (WGS) entry which is preliminary data.</text>
</comment>
<accession>A0AAD7ILN7</accession>
<reference evidence="1" key="1">
    <citation type="submission" date="2023-03" db="EMBL/GenBank/DDBJ databases">
        <title>Massive genome expansion in bonnet fungi (Mycena s.s.) driven by repeated elements and novel gene families across ecological guilds.</title>
        <authorList>
            <consortium name="Lawrence Berkeley National Laboratory"/>
            <person name="Harder C.B."/>
            <person name="Miyauchi S."/>
            <person name="Viragh M."/>
            <person name="Kuo A."/>
            <person name="Thoen E."/>
            <person name="Andreopoulos B."/>
            <person name="Lu D."/>
            <person name="Skrede I."/>
            <person name="Drula E."/>
            <person name="Henrissat B."/>
            <person name="Morin E."/>
            <person name="Kohler A."/>
            <person name="Barry K."/>
            <person name="LaButti K."/>
            <person name="Morin E."/>
            <person name="Salamov A."/>
            <person name="Lipzen A."/>
            <person name="Mereny Z."/>
            <person name="Hegedus B."/>
            <person name="Baldrian P."/>
            <person name="Stursova M."/>
            <person name="Weitz H."/>
            <person name="Taylor A."/>
            <person name="Grigoriev I.V."/>
            <person name="Nagy L.G."/>
            <person name="Martin F."/>
            <person name="Kauserud H."/>
        </authorList>
    </citation>
    <scope>NUCLEOTIDE SEQUENCE</scope>
    <source>
        <strain evidence="1">CBHHK188m</strain>
    </source>
</reference>
<gene>
    <name evidence="1" type="ORF">DFH07DRAFT_834127</name>
</gene>
<name>A0AAD7ILN7_9AGAR</name>
<dbReference type="EMBL" id="JARJLG010000105">
    <property type="protein sequence ID" value="KAJ7744993.1"/>
    <property type="molecule type" value="Genomic_DNA"/>
</dbReference>
<dbReference type="AlphaFoldDB" id="A0AAD7ILN7"/>
<keyword evidence="2" id="KW-1185">Reference proteome</keyword>
<evidence type="ECO:0000313" key="2">
    <source>
        <dbReference type="Proteomes" id="UP001215280"/>
    </source>
</evidence>
<evidence type="ECO:0000313" key="1">
    <source>
        <dbReference type="EMBL" id="KAJ7744993.1"/>
    </source>
</evidence>
<dbReference type="Proteomes" id="UP001215280">
    <property type="component" value="Unassembled WGS sequence"/>
</dbReference>
<proteinExistence type="predicted"/>
<organism evidence="1 2">
    <name type="scientific">Mycena maculata</name>
    <dbReference type="NCBI Taxonomy" id="230809"/>
    <lineage>
        <taxon>Eukaryota</taxon>
        <taxon>Fungi</taxon>
        <taxon>Dikarya</taxon>
        <taxon>Basidiomycota</taxon>
        <taxon>Agaricomycotina</taxon>
        <taxon>Agaricomycetes</taxon>
        <taxon>Agaricomycetidae</taxon>
        <taxon>Agaricales</taxon>
        <taxon>Marasmiineae</taxon>
        <taxon>Mycenaceae</taxon>
        <taxon>Mycena</taxon>
    </lineage>
</organism>
<sequence>MTLDSNSESTLLFLQCYSAIPITVLVPSNPSTLPISPATASCQNGKIFINRLYTTACARLDPTAEQCRRGYIQLALISCMYRQSFGSSSCAACPSGETSTQNGSSKCTLTTCLAGSALQIGKLLRFRDVQLQLELELVHRMWRRPSVDTYMLRLRRDVVQEMSRRVWICQGSASPSQGVARSSSSSRSRSVILCCPRAMYALPRHVWVSVENPLQWLRRVCWRRRRWARLQHHQQRRRCALQPWALQGA</sequence>